<dbReference type="InterPro" id="IPR051783">
    <property type="entry name" value="NAD(P)-dependent_oxidoreduct"/>
</dbReference>
<protein>
    <submittedName>
        <fullName evidence="2">Epimerase</fullName>
    </submittedName>
</protein>
<dbReference type="RefSeq" id="WP_106931818.1">
    <property type="nucleotide sequence ID" value="NZ_PYFT01000001.1"/>
</dbReference>
<dbReference type="InterPro" id="IPR001509">
    <property type="entry name" value="Epimerase_deHydtase"/>
</dbReference>
<dbReference type="SUPFAM" id="SSF51735">
    <property type="entry name" value="NAD(P)-binding Rossmann-fold domains"/>
    <property type="match status" value="1"/>
</dbReference>
<sequence>MVFVTGSKGLIGSYLLRQLLAEGHQVKALIRTALTPEELQHPNLKYITGDILDVSVLQQAIADNDYVFHCAGLVSYAPQDAGLLKQINVEGTANIVNTCLARQNVKLCHVSSVAAIGQQKNTTILDENAKWDPQADVSVYASSKYFGELEVWRGIAEGLKAIIVNPSVVLGPADWTRSSTQLFKYVFNQNSFYTGGYLNFVDVRDVVSSMLALTFSDVTGERFILNAGQVLYKDFFTKIALYLNRKAPGVKVPSALTEILWRLESLRSFFTGKRPLITKDTARITKRNYLYTSEKLKKQLPFSFKTLEETLNWSCRELRLKYRLPV</sequence>
<evidence type="ECO:0000313" key="2">
    <source>
        <dbReference type="EMBL" id="PSR55638.1"/>
    </source>
</evidence>
<proteinExistence type="predicted"/>
<organism evidence="2 3">
    <name type="scientific">Adhaeribacter arboris</name>
    <dbReference type="NCBI Taxonomy" id="2072846"/>
    <lineage>
        <taxon>Bacteria</taxon>
        <taxon>Pseudomonadati</taxon>
        <taxon>Bacteroidota</taxon>
        <taxon>Cytophagia</taxon>
        <taxon>Cytophagales</taxon>
        <taxon>Hymenobacteraceae</taxon>
        <taxon>Adhaeribacter</taxon>
    </lineage>
</organism>
<evidence type="ECO:0000313" key="3">
    <source>
        <dbReference type="Proteomes" id="UP000240357"/>
    </source>
</evidence>
<dbReference type="PANTHER" id="PTHR48079">
    <property type="entry name" value="PROTEIN YEEZ"/>
    <property type="match status" value="1"/>
</dbReference>
<comment type="caution">
    <text evidence="2">The sequence shown here is derived from an EMBL/GenBank/DDBJ whole genome shotgun (WGS) entry which is preliminary data.</text>
</comment>
<dbReference type="EMBL" id="PYFT01000001">
    <property type="protein sequence ID" value="PSR55638.1"/>
    <property type="molecule type" value="Genomic_DNA"/>
</dbReference>
<evidence type="ECO:0000259" key="1">
    <source>
        <dbReference type="Pfam" id="PF01370"/>
    </source>
</evidence>
<dbReference type="Gene3D" id="3.40.50.720">
    <property type="entry name" value="NAD(P)-binding Rossmann-like Domain"/>
    <property type="match status" value="1"/>
</dbReference>
<feature type="domain" description="NAD-dependent epimerase/dehydratase" evidence="1">
    <location>
        <begin position="2"/>
        <end position="213"/>
    </location>
</feature>
<gene>
    <name evidence="2" type="ORF">AHMF7605_20070</name>
</gene>
<reference evidence="2 3" key="1">
    <citation type="submission" date="2018-03" db="EMBL/GenBank/DDBJ databases">
        <title>Adhaeribacter sp. HMF7605 Genome sequencing and assembly.</title>
        <authorList>
            <person name="Kang H."/>
            <person name="Kang J."/>
            <person name="Cha I."/>
            <person name="Kim H."/>
            <person name="Joh K."/>
        </authorList>
    </citation>
    <scope>NUCLEOTIDE SEQUENCE [LARGE SCALE GENOMIC DNA]</scope>
    <source>
        <strain evidence="2 3">HMF7605</strain>
    </source>
</reference>
<keyword evidence="3" id="KW-1185">Reference proteome</keyword>
<dbReference type="Pfam" id="PF01370">
    <property type="entry name" value="Epimerase"/>
    <property type="match status" value="1"/>
</dbReference>
<dbReference type="GO" id="GO:0004029">
    <property type="term" value="F:aldehyde dehydrogenase (NAD+) activity"/>
    <property type="evidence" value="ECO:0007669"/>
    <property type="project" value="TreeGrafter"/>
</dbReference>
<dbReference type="OrthoDB" id="596910at2"/>
<dbReference type="GO" id="GO:0005737">
    <property type="term" value="C:cytoplasm"/>
    <property type="evidence" value="ECO:0007669"/>
    <property type="project" value="TreeGrafter"/>
</dbReference>
<dbReference type="AlphaFoldDB" id="A0A2T2YJF5"/>
<dbReference type="InterPro" id="IPR036291">
    <property type="entry name" value="NAD(P)-bd_dom_sf"/>
</dbReference>
<dbReference type="PANTHER" id="PTHR48079:SF6">
    <property type="entry name" value="NAD(P)-BINDING DOMAIN-CONTAINING PROTEIN-RELATED"/>
    <property type="match status" value="1"/>
</dbReference>
<dbReference type="Proteomes" id="UP000240357">
    <property type="component" value="Unassembled WGS sequence"/>
</dbReference>
<accession>A0A2T2YJF5</accession>
<name>A0A2T2YJF5_9BACT</name>